<proteinExistence type="predicted"/>
<feature type="non-terminal residue" evidence="2">
    <location>
        <position position="265"/>
    </location>
</feature>
<name>A0ABN9RBC3_9DINO</name>
<dbReference type="Proteomes" id="UP001189429">
    <property type="component" value="Unassembled WGS sequence"/>
</dbReference>
<feature type="compositionally biased region" description="Low complexity" evidence="1">
    <location>
        <begin position="223"/>
        <end position="233"/>
    </location>
</feature>
<organism evidence="2 3">
    <name type="scientific">Prorocentrum cordatum</name>
    <dbReference type="NCBI Taxonomy" id="2364126"/>
    <lineage>
        <taxon>Eukaryota</taxon>
        <taxon>Sar</taxon>
        <taxon>Alveolata</taxon>
        <taxon>Dinophyceae</taxon>
        <taxon>Prorocentrales</taxon>
        <taxon>Prorocentraceae</taxon>
        <taxon>Prorocentrum</taxon>
    </lineage>
</organism>
<comment type="caution">
    <text evidence="2">The sequence shown here is derived from an EMBL/GenBank/DDBJ whole genome shotgun (WGS) entry which is preliminary data.</text>
</comment>
<accession>A0ABN9RBC3</accession>
<evidence type="ECO:0000313" key="2">
    <source>
        <dbReference type="EMBL" id="CAK0814745.1"/>
    </source>
</evidence>
<protein>
    <submittedName>
        <fullName evidence="2">Uncharacterized protein</fullName>
    </submittedName>
</protein>
<gene>
    <name evidence="2" type="ORF">PCOR1329_LOCUS18262</name>
</gene>
<feature type="compositionally biased region" description="Basic and acidic residues" evidence="1">
    <location>
        <begin position="234"/>
        <end position="251"/>
    </location>
</feature>
<keyword evidence="3" id="KW-1185">Reference proteome</keyword>
<feature type="region of interest" description="Disordered" evidence="1">
    <location>
        <begin position="192"/>
        <end position="265"/>
    </location>
</feature>
<evidence type="ECO:0000256" key="1">
    <source>
        <dbReference type="SAM" id="MobiDB-lite"/>
    </source>
</evidence>
<evidence type="ECO:0000313" key="3">
    <source>
        <dbReference type="Proteomes" id="UP001189429"/>
    </source>
</evidence>
<reference evidence="2" key="1">
    <citation type="submission" date="2023-10" db="EMBL/GenBank/DDBJ databases">
        <authorList>
            <person name="Chen Y."/>
            <person name="Shah S."/>
            <person name="Dougan E. K."/>
            <person name="Thang M."/>
            <person name="Chan C."/>
        </authorList>
    </citation>
    <scope>NUCLEOTIDE SEQUENCE [LARGE SCALE GENOMIC DNA]</scope>
</reference>
<dbReference type="EMBL" id="CAUYUJ010005725">
    <property type="protein sequence ID" value="CAK0814745.1"/>
    <property type="molecule type" value="Genomic_DNA"/>
</dbReference>
<sequence>MSFEDNKLADTDEAKPNSILKPSVSDLLRTAIAAATDPVLKATLEAELAKLLPQQTTAPTASSVEHARRADAALRDAETKHDQAVKSVVRLRGALAAAEAKEATAAQALVVATAARKEAVMHLAAAEGVGAEAAGGAGGPKLNLSWDEKLFDDLEGFEEGEKQAMMKLSKAEIKKWLEKAAEVKATVNERLRKKRRAEPAVEEEPSQAPVGGEDGRGDGPAQAADATPAAAEAPEAKRAREEREAATRAEAAKISQGKIAAETAK</sequence>